<sequence length="81" mass="9524">MVLEPWLEPILARSMWAFYSTRCWATIGPPINSTLMHDMFISQREGDVLEVPHRLQIMPNYNILVRCKPHLTSRSCRIELI</sequence>
<proteinExistence type="predicted"/>
<dbReference type="Proteomes" id="UP000291084">
    <property type="component" value="Chromosome 4"/>
</dbReference>
<evidence type="ECO:0000313" key="2">
    <source>
        <dbReference type="Proteomes" id="UP000291084"/>
    </source>
</evidence>
<gene>
    <name evidence="1" type="primary">Vigan.04G364000</name>
    <name evidence="1" type="ORF">VIGAN_04364000</name>
</gene>
<dbReference type="EMBL" id="AP015037">
    <property type="protein sequence ID" value="BAT86028.1"/>
    <property type="molecule type" value="Genomic_DNA"/>
</dbReference>
<accession>A0A0S3RZL3</accession>
<protein>
    <submittedName>
        <fullName evidence="1">Uncharacterized protein</fullName>
    </submittedName>
</protein>
<name>A0A0S3RZL3_PHAAN</name>
<organism evidence="1 2">
    <name type="scientific">Vigna angularis var. angularis</name>
    <dbReference type="NCBI Taxonomy" id="157739"/>
    <lineage>
        <taxon>Eukaryota</taxon>
        <taxon>Viridiplantae</taxon>
        <taxon>Streptophyta</taxon>
        <taxon>Embryophyta</taxon>
        <taxon>Tracheophyta</taxon>
        <taxon>Spermatophyta</taxon>
        <taxon>Magnoliopsida</taxon>
        <taxon>eudicotyledons</taxon>
        <taxon>Gunneridae</taxon>
        <taxon>Pentapetalae</taxon>
        <taxon>rosids</taxon>
        <taxon>fabids</taxon>
        <taxon>Fabales</taxon>
        <taxon>Fabaceae</taxon>
        <taxon>Papilionoideae</taxon>
        <taxon>50 kb inversion clade</taxon>
        <taxon>NPAAA clade</taxon>
        <taxon>indigoferoid/millettioid clade</taxon>
        <taxon>Phaseoleae</taxon>
        <taxon>Vigna</taxon>
    </lineage>
</organism>
<reference evidence="1 2" key="1">
    <citation type="journal article" date="2015" name="Sci. Rep.">
        <title>The power of single molecule real-time sequencing technology in the de novo assembly of a eukaryotic genome.</title>
        <authorList>
            <person name="Sakai H."/>
            <person name="Naito K."/>
            <person name="Ogiso-Tanaka E."/>
            <person name="Takahashi Y."/>
            <person name="Iseki K."/>
            <person name="Muto C."/>
            <person name="Satou K."/>
            <person name="Teruya K."/>
            <person name="Shiroma A."/>
            <person name="Shimoji M."/>
            <person name="Hirano T."/>
            <person name="Itoh T."/>
            <person name="Kaga A."/>
            <person name="Tomooka N."/>
        </authorList>
    </citation>
    <scope>NUCLEOTIDE SEQUENCE [LARGE SCALE GENOMIC DNA]</scope>
    <source>
        <strain evidence="2">cv. Shumari</strain>
    </source>
</reference>
<dbReference type="AlphaFoldDB" id="A0A0S3RZL3"/>
<evidence type="ECO:0000313" key="1">
    <source>
        <dbReference type="EMBL" id="BAT86028.1"/>
    </source>
</evidence>
<keyword evidence="2" id="KW-1185">Reference proteome</keyword>